<dbReference type="EMBL" id="WJBH02000002">
    <property type="protein sequence ID" value="KAI9563384.1"/>
    <property type="molecule type" value="Genomic_DNA"/>
</dbReference>
<proteinExistence type="predicted"/>
<gene>
    <name evidence="2" type="ORF">GHT06_010847</name>
</gene>
<feature type="compositionally biased region" description="Polar residues" evidence="1">
    <location>
        <begin position="68"/>
        <end position="84"/>
    </location>
</feature>
<name>A0AAD5Q0T7_9CRUS</name>
<dbReference type="Proteomes" id="UP000820818">
    <property type="component" value="Linkage Group LG2"/>
</dbReference>
<sequence>MSNILIVVINCRVPFWFEENDQTWTERALSESEKRARSRFSLSDEREPLNLTKCELKLERRPTERLARTQTPSTSQQENHLIQT</sequence>
<feature type="region of interest" description="Disordered" evidence="1">
    <location>
        <begin position="60"/>
        <end position="84"/>
    </location>
</feature>
<dbReference type="AlphaFoldDB" id="A0AAD5Q0T7"/>
<keyword evidence="3" id="KW-1185">Reference proteome</keyword>
<evidence type="ECO:0000256" key="1">
    <source>
        <dbReference type="SAM" id="MobiDB-lite"/>
    </source>
</evidence>
<reference evidence="2 3" key="1">
    <citation type="submission" date="2022-05" db="EMBL/GenBank/DDBJ databases">
        <title>A multi-omics perspective on studying reproductive biology in Daphnia sinensis.</title>
        <authorList>
            <person name="Jia J."/>
        </authorList>
    </citation>
    <scope>NUCLEOTIDE SEQUENCE [LARGE SCALE GENOMIC DNA]</scope>
    <source>
        <strain evidence="2 3">WSL</strain>
    </source>
</reference>
<comment type="caution">
    <text evidence="2">The sequence shown here is derived from an EMBL/GenBank/DDBJ whole genome shotgun (WGS) entry which is preliminary data.</text>
</comment>
<evidence type="ECO:0000313" key="3">
    <source>
        <dbReference type="Proteomes" id="UP000820818"/>
    </source>
</evidence>
<evidence type="ECO:0000313" key="2">
    <source>
        <dbReference type="EMBL" id="KAI9563384.1"/>
    </source>
</evidence>
<protein>
    <submittedName>
        <fullName evidence="2">Uncharacterized protein</fullName>
    </submittedName>
</protein>
<accession>A0AAD5Q0T7</accession>
<organism evidence="2 3">
    <name type="scientific">Daphnia sinensis</name>
    <dbReference type="NCBI Taxonomy" id="1820382"/>
    <lineage>
        <taxon>Eukaryota</taxon>
        <taxon>Metazoa</taxon>
        <taxon>Ecdysozoa</taxon>
        <taxon>Arthropoda</taxon>
        <taxon>Crustacea</taxon>
        <taxon>Branchiopoda</taxon>
        <taxon>Diplostraca</taxon>
        <taxon>Cladocera</taxon>
        <taxon>Anomopoda</taxon>
        <taxon>Daphniidae</taxon>
        <taxon>Daphnia</taxon>
        <taxon>Daphnia similis group</taxon>
    </lineage>
</organism>